<proteinExistence type="predicted"/>
<dbReference type="Proteomes" id="UP001487305">
    <property type="component" value="Unassembled WGS sequence"/>
</dbReference>
<comment type="caution">
    <text evidence="1">The sequence shown here is derived from an EMBL/GenBank/DDBJ whole genome shotgun (WGS) entry which is preliminary data.</text>
</comment>
<dbReference type="RefSeq" id="WP_349227673.1">
    <property type="nucleotide sequence ID" value="NZ_JBBNOP010000008.1"/>
</dbReference>
<dbReference type="NCBIfam" id="TIGR02687">
    <property type="entry name" value="BREX-1 system phosphatase PglZ type A"/>
    <property type="match status" value="1"/>
</dbReference>
<dbReference type="InterPro" id="IPR014060">
    <property type="entry name" value="PglZ"/>
</dbReference>
<reference evidence="1 2" key="1">
    <citation type="submission" date="2024-04" db="EMBL/GenBank/DDBJ databases">
        <title>Human intestinal bacterial collection.</title>
        <authorList>
            <person name="Pauvert C."/>
            <person name="Hitch T.C.A."/>
            <person name="Clavel T."/>
        </authorList>
    </citation>
    <scope>NUCLEOTIDE SEQUENCE [LARGE SCALE GENOMIC DNA]</scope>
    <source>
        <strain evidence="1 2">CLA-KB-H42</strain>
    </source>
</reference>
<gene>
    <name evidence="1" type="primary">pglZ</name>
    <name evidence="1" type="ORF">AAA083_10650</name>
</gene>
<protein>
    <submittedName>
        <fullName evidence="1">BREX-1 system phosphatase PglZ type A</fullName>
    </submittedName>
</protein>
<evidence type="ECO:0000313" key="2">
    <source>
        <dbReference type="Proteomes" id="UP001487305"/>
    </source>
</evidence>
<accession>A0ABV1JED5</accession>
<organism evidence="1 2">
    <name type="scientific">Raoultibacter massiliensis</name>
    <dbReference type="NCBI Taxonomy" id="1852371"/>
    <lineage>
        <taxon>Bacteria</taxon>
        <taxon>Bacillati</taxon>
        <taxon>Actinomycetota</taxon>
        <taxon>Coriobacteriia</taxon>
        <taxon>Eggerthellales</taxon>
        <taxon>Eggerthellaceae</taxon>
        <taxon>Raoultibacter</taxon>
    </lineage>
</organism>
<dbReference type="EMBL" id="JBBNOP010000008">
    <property type="protein sequence ID" value="MEQ3363434.1"/>
    <property type="molecule type" value="Genomic_DNA"/>
</dbReference>
<keyword evidence="2" id="KW-1185">Reference proteome</keyword>
<sequence>MTLEITDEQVAEISERLGLYFDGKHRLVFWEDEDGGYADIVGKVNVDDASVIDVTGHELASKRRILREERDGRFVIYRAGACPVPADDFLYDLKMAALPFNVSMEGIWAEECDIPASLADNLGAYARFFASSERKERLKSSTLPKSTPDDLSRAILASCVSTTATNWRDALRDVVKKVVSEWAEGSSTTYKLICDCALATRFWSEVESVLGYAPEDGRPTIDDLAFEMLASTCKDILPEGTTTVSADAERILSEIASNTRKKSAYASLIERCSDALADMVPVECRTPEAIGQLDAIPQFDQWILSSLADALVAGTLRSEQMERIAEARGATRWHELYKENYQVLIAACSFSDANQSYESSSPSAIGASEIFDLYCESWYEVDATYRHFFEHYTSLQNGKFKQKLGQAKQRIMAAYDKYLMGLTDKWQLALFADGDTYPPACIASQASFYKDHVARALPSKEMGRRVGVIISDALRFEVGRELSSRIARSYNPKLRDGKSVECTGALCMLPSYTQLGMAALLPGGRLEIDPASGYVSKDGMQTAGLANRQKILDAAMPGSIAIKADELKAEGAKAIGDSAPVIYVYHNVIDKMGDTRETEDKVFSACEDACEEIEELAAELVSAGCGNIFIASDHGFLYQAGDIAAYEYAEVENLSTLAKVEDMDMNHTRRFIIGATLPKSDALVEYAAADLSLEGNARIAFPKGITRLRLRGSGARYVHGGASMQEDVIPIISIKRDVNARKTYETDVQGFATGRLSITGSTVAIDVYQVQPCDQTVLPATVKVGLYAPDDGQDAGKLLSATEKTLVLDSESKTSDARKARVTLDITNDVDAYNSAMLRISKPVGQTKKYKTVWEQTYSVDRGFGNDFDF</sequence>
<evidence type="ECO:0000313" key="1">
    <source>
        <dbReference type="EMBL" id="MEQ3363434.1"/>
    </source>
</evidence>
<name>A0ABV1JED5_9ACTN</name>
<dbReference type="Pfam" id="PF08665">
    <property type="entry name" value="PglZ"/>
    <property type="match status" value="1"/>
</dbReference>